<evidence type="ECO:0000256" key="4">
    <source>
        <dbReference type="ARBA" id="ARBA00022692"/>
    </source>
</evidence>
<dbReference type="EMBL" id="CP007389">
    <property type="protein sequence ID" value="APT73679.1"/>
    <property type="molecule type" value="Genomic_DNA"/>
</dbReference>
<dbReference type="InterPro" id="IPR000715">
    <property type="entry name" value="Glycosyl_transferase_4"/>
</dbReference>
<evidence type="ECO:0000313" key="9">
    <source>
        <dbReference type="Proteomes" id="UP000185490"/>
    </source>
</evidence>
<dbReference type="PANTHER" id="PTHR22926">
    <property type="entry name" value="PHOSPHO-N-ACETYLMURAMOYL-PENTAPEPTIDE-TRANSFERASE"/>
    <property type="match status" value="1"/>
</dbReference>
<feature type="transmembrane region" description="Helical" evidence="7">
    <location>
        <begin position="146"/>
        <end position="166"/>
    </location>
</feature>
<proteinExistence type="predicted"/>
<dbReference type="PANTHER" id="PTHR22926:SF3">
    <property type="entry name" value="UNDECAPRENYL-PHOSPHATE ALPHA-N-ACETYLGLUCOSAMINYL 1-PHOSPHATE TRANSFERASE"/>
    <property type="match status" value="1"/>
</dbReference>
<evidence type="ECO:0000256" key="5">
    <source>
        <dbReference type="ARBA" id="ARBA00022989"/>
    </source>
</evidence>
<accession>A0ABM6GE38</accession>
<gene>
    <name evidence="8" type="ORF">BW47_03620</name>
</gene>
<dbReference type="RefSeq" id="WP_012056891.1">
    <property type="nucleotide sequence ID" value="NZ_CP007389.1"/>
</dbReference>
<dbReference type="GO" id="GO:0016740">
    <property type="term" value="F:transferase activity"/>
    <property type="evidence" value="ECO:0007669"/>
    <property type="project" value="UniProtKB-KW"/>
</dbReference>
<keyword evidence="4 7" id="KW-0812">Transmembrane</keyword>
<evidence type="ECO:0000256" key="1">
    <source>
        <dbReference type="ARBA" id="ARBA00004651"/>
    </source>
</evidence>
<protein>
    <submittedName>
        <fullName evidence="8">Glycosyl transferase</fullName>
    </submittedName>
</protein>
<evidence type="ECO:0000313" key="8">
    <source>
        <dbReference type="EMBL" id="APT73679.1"/>
    </source>
</evidence>
<keyword evidence="9" id="KW-1185">Reference proteome</keyword>
<organism evidence="8 9">
    <name type="scientific">Thermosipho melanesiensis</name>
    <dbReference type="NCBI Taxonomy" id="46541"/>
    <lineage>
        <taxon>Bacteria</taxon>
        <taxon>Thermotogati</taxon>
        <taxon>Thermotogota</taxon>
        <taxon>Thermotogae</taxon>
        <taxon>Thermotogales</taxon>
        <taxon>Fervidobacteriaceae</taxon>
        <taxon>Thermosipho</taxon>
    </lineage>
</organism>
<name>A0ABM6GE38_9BACT</name>
<evidence type="ECO:0000256" key="3">
    <source>
        <dbReference type="ARBA" id="ARBA00022679"/>
    </source>
</evidence>
<dbReference type="CDD" id="cd06853">
    <property type="entry name" value="GT_WecA_like"/>
    <property type="match status" value="1"/>
</dbReference>
<feature type="transmembrane region" description="Helical" evidence="7">
    <location>
        <begin position="105"/>
        <end position="125"/>
    </location>
</feature>
<feature type="transmembrane region" description="Helical" evidence="7">
    <location>
        <begin position="189"/>
        <end position="208"/>
    </location>
</feature>
<keyword evidence="6 7" id="KW-0472">Membrane</keyword>
<feature type="transmembrane region" description="Helical" evidence="7">
    <location>
        <begin position="81"/>
        <end position="99"/>
    </location>
</feature>
<keyword evidence="2" id="KW-1003">Cell membrane</keyword>
<comment type="subcellular location">
    <subcellularLocation>
        <location evidence="1">Cell membrane</location>
        <topology evidence="1">Multi-pass membrane protein</topology>
    </subcellularLocation>
</comment>
<sequence>MRIIIYFLITILILLIAKKYKILLDYPNKRKNHNIPTPQIGGVILFTILSIYFNFPFLILLSLLIFGILDDMFKLSYKQKFTFEVLIAIYLVWKYPFTLFGYKNIFTDIFAIFWVVAFFNGFNMIDGFNGLSTGISIIYLSTLKNYNLALAYLPIFIFNFFGKLFIGESGVLITSYLLLLSALRLESDMVFLTIFFGYPFYEVVASFLRRTFSKENPFLADRKHLHHVLYQKLQMAFLPISYIIAYTFTLFPKSYISIFFYLSISLPLFIIHLKLAKK</sequence>
<evidence type="ECO:0000256" key="6">
    <source>
        <dbReference type="ARBA" id="ARBA00023136"/>
    </source>
</evidence>
<dbReference type="Pfam" id="PF00953">
    <property type="entry name" value="Glycos_transf_4"/>
    <property type="match status" value="1"/>
</dbReference>
<feature type="transmembrane region" description="Helical" evidence="7">
    <location>
        <begin position="254"/>
        <end position="273"/>
    </location>
</feature>
<evidence type="ECO:0000256" key="7">
    <source>
        <dbReference type="SAM" id="Phobius"/>
    </source>
</evidence>
<keyword evidence="3 8" id="KW-0808">Transferase</keyword>
<feature type="transmembrane region" description="Helical" evidence="7">
    <location>
        <begin position="43"/>
        <end position="69"/>
    </location>
</feature>
<dbReference type="Proteomes" id="UP000185490">
    <property type="component" value="Chromosome"/>
</dbReference>
<reference evidence="8 9" key="1">
    <citation type="submission" date="2014-02" db="EMBL/GenBank/DDBJ databases">
        <title>Diversity of Thermotogales isolates from hydrothermal vents.</title>
        <authorList>
            <person name="Haverkamp T.H.A."/>
            <person name="Lossouarn J."/>
            <person name="Geslin C."/>
            <person name="Nesbo C.L."/>
        </authorList>
    </citation>
    <scope>NUCLEOTIDE SEQUENCE [LARGE SCALE GENOMIC DNA]</scope>
    <source>
        <strain evidence="8 9">431</strain>
    </source>
</reference>
<keyword evidence="5 7" id="KW-1133">Transmembrane helix</keyword>
<feature type="transmembrane region" description="Helical" evidence="7">
    <location>
        <begin position="229"/>
        <end position="248"/>
    </location>
</feature>
<evidence type="ECO:0000256" key="2">
    <source>
        <dbReference type="ARBA" id="ARBA00022475"/>
    </source>
</evidence>